<gene>
    <name evidence="4" type="ORF">G9X64_29535</name>
</gene>
<dbReference type="GO" id="GO:0005524">
    <property type="term" value="F:ATP binding"/>
    <property type="evidence" value="ECO:0007669"/>
    <property type="project" value="UniProtKB-KW"/>
</dbReference>
<dbReference type="SUPFAM" id="SSF52540">
    <property type="entry name" value="P-loop containing nucleoside triphosphate hydrolases"/>
    <property type="match status" value="1"/>
</dbReference>
<dbReference type="Proteomes" id="UP000519972">
    <property type="component" value="Unassembled WGS sequence"/>
</dbReference>
<dbReference type="PANTHER" id="PTHR23076">
    <property type="entry name" value="METALLOPROTEASE M41 FTSH"/>
    <property type="match status" value="1"/>
</dbReference>
<dbReference type="InterPro" id="IPR003959">
    <property type="entry name" value="ATPase_AAA_core"/>
</dbReference>
<keyword evidence="1" id="KW-0067">ATP-binding</keyword>
<dbReference type="SMART" id="SM00382">
    <property type="entry name" value="AAA"/>
    <property type="match status" value="1"/>
</dbReference>
<dbReference type="Gene3D" id="1.10.8.60">
    <property type="match status" value="1"/>
</dbReference>
<dbReference type="GO" id="GO:0006508">
    <property type="term" value="P:proteolysis"/>
    <property type="evidence" value="ECO:0007669"/>
    <property type="project" value="InterPro"/>
</dbReference>
<comment type="similarity">
    <text evidence="1">Belongs to the AAA ATPase family.</text>
</comment>
<evidence type="ECO:0000256" key="2">
    <source>
        <dbReference type="SAM" id="MobiDB-lite"/>
    </source>
</evidence>
<dbReference type="CDD" id="cd19481">
    <property type="entry name" value="RecA-like_protease"/>
    <property type="match status" value="1"/>
</dbReference>
<evidence type="ECO:0000259" key="3">
    <source>
        <dbReference type="SMART" id="SM00382"/>
    </source>
</evidence>
<proteinExistence type="inferred from homology"/>
<dbReference type="Pfam" id="PF00004">
    <property type="entry name" value="AAA"/>
    <property type="match status" value="1"/>
</dbReference>
<feature type="domain" description="AAA+ ATPase" evidence="3">
    <location>
        <begin position="231"/>
        <end position="370"/>
    </location>
</feature>
<keyword evidence="1" id="KW-0547">Nucleotide-binding</keyword>
<evidence type="ECO:0000256" key="1">
    <source>
        <dbReference type="RuleBase" id="RU003651"/>
    </source>
</evidence>
<sequence>MPIGTTNEKINSSINHYTLYRTFERALAGCRAFHLGGSGIVVLVTPNRKPAADYKACAIAYLYQGIERDDWDHVGYACISATDKPERMKSEFDDRCSTRERAIVISETRNLPPVISVTADIFIDLDPINEDDLREACATVLKLNITAKQASRLLAFPRDLMLAALRRNSSAADAIRRLSSVSSIEPEGKPIEERPPRLENLHGYGAAKEWGLQLAKDLKSWQAGKLKWSDVDRGLLLSGPPGVGKTIFARALAETCGVNFVATSVVQWQATGHLGDLLKAMRAEFACAIDKAPSILLLDELDSVGDRNSFRGEYASYSIQVVNALLEALDGSANRDGLVVIGATNFPEKIDTAIRRSGRLDRHIKIGMPSSADRIVILSQMLEDPDFPDLSLLGPQTEGMSGADLARMVRDAKKRARREDRPITLADLISQLPPVIRIEGEYRHAVAVHEAGHALVGNALGLGQFVGVAVVHQINPRIEIQSSGGASFEFPAVHIRNEQRYRDEICLRLAGVAAERLILGSHSDGCGIGPTSDLAIATDLALQMETKAGMGARLHHFGKSAGWEDFGAQSAPWLMDRVEGILREEMARAEAIVAAHRPLLMTLTRELEEIGDVLPKRLDELRNEVASSGTISANNPNPPSGKEVLETRGSTRAPAEKEVRR</sequence>
<dbReference type="Gene3D" id="1.20.58.760">
    <property type="entry name" value="Peptidase M41"/>
    <property type="match status" value="1"/>
</dbReference>
<dbReference type="RefSeq" id="WP_171377913.1">
    <property type="nucleotide sequence ID" value="NZ_JABFCN010000052.1"/>
</dbReference>
<feature type="region of interest" description="Disordered" evidence="2">
    <location>
        <begin position="625"/>
        <end position="661"/>
    </location>
</feature>
<dbReference type="Gene3D" id="3.40.50.300">
    <property type="entry name" value="P-loop containing nucleotide triphosphate hydrolases"/>
    <property type="match status" value="1"/>
</dbReference>
<dbReference type="AlphaFoldDB" id="A0A7Y3SBA8"/>
<dbReference type="GO" id="GO:0004176">
    <property type="term" value="F:ATP-dependent peptidase activity"/>
    <property type="evidence" value="ECO:0007669"/>
    <property type="project" value="InterPro"/>
</dbReference>
<keyword evidence="5" id="KW-1185">Reference proteome</keyword>
<dbReference type="SUPFAM" id="SSF140990">
    <property type="entry name" value="FtsH protease domain-like"/>
    <property type="match status" value="1"/>
</dbReference>
<dbReference type="GO" id="GO:0005886">
    <property type="term" value="C:plasma membrane"/>
    <property type="evidence" value="ECO:0007669"/>
    <property type="project" value="TreeGrafter"/>
</dbReference>
<accession>A0A7Y3SBA8</accession>
<dbReference type="InterPro" id="IPR003960">
    <property type="entry name" value="ATPase_AAA_CS"/>
</dbReference>
<dbReference type="InterPro" id="IPR037219">
    <property type="entry name" value="Peptidase_M41-like"/>
</dbReference>
<dbReference type="PANTHER" id="PTHR23076:SF97">
    <property type="entry name" value="ATP-DEPENDENT ZINC METALLOPROTEASE YME1L1"/>
    <property type="match status" value="1"/>
</dbReference>
<dbReference type="GO" id="GO:0004222">
    <property type="term" value="F:metalloendopeptidase activity"/>
    <property type="evidence" value="ECO:0007669"/>
    <property type="project" value="InterPro"/>
</dbReference>
<feature type="compositionally biased region" description="Polar residues" evidence="2">
    <location>
        <begin position="625"/>
        <end position="635"/>
    </location>
</feature>
<protein>
    <submittedName>
        <fullName evidence="4">AAA family ATPase</fullName>
    </submittedName>
</protein>
<dbReference type="EMBL" id="JABFCN010000052">
    <property type="protein sequence ID" value="NNU40554.1"/>
    <property type="molecule type" value="Genomic_DNA"/>
</dbReference>
<dbReference type="GO" id="GO:0030163">
    <property type="term" value="P:protein catabolic process"/>
    <property type="evidence" value="ECO:0007669"/>
    <property type="project" value="TreeGrafter"/>
</dbReference>
<dbReference type="InterPro" id="IPR003593">
    <property type="entry name" value="AAA+_ATPase"/>
</dbReference>
<reference evidence="4 5" key="1">
    <citation type="submission" date="2020-02" db="EMBL/GenBank/DDBJ databases">
        <authorList>
            <person name="Sun Q."/>
        </authorList>
    </citation>
    <scope>NUCLEOTIDE SEQUENCE [LARGE SCALE GENOMIC DNA]</scope>
    <source>
        <strain evidence="4 5">CCBAU 03386</strain>
    </source>
</reference>
<dbReference type="Pfam" id="PF01434">
    <property type="entry name" value="Peptidase_M41"/>
    <property type="match status" value="1"/>
</dbReference>
<dbReference type="InterPro" id="IPR027417">
    <property type="entry name" value="P-loop_NTPase"/>
</dbReference>
<comment type="caution">
    <text evidence="4">The sequence shown here is derived from an EMBL/GenBank/DDBJ whole genome shotgun (WGS) entry which is preliminary data.</text>
</comment>
<name>A0A7Y3SBA8_9HYPH</name>
<evidence type="ECO:0000313" key="4">
    <source>
        <dbReference type="EMBL" id="NNU40554.1"/>
    </source>
</evidence>
<evidence type="ECO:0000313" key="5">
    <source>
        <dbReference type="Proteomes" id="UP000519972"/>
    </source>
</evidence>
<dbReference type="InterPro" id="IPR000642">
    <property type="entry name" value="Peptidase_M41"/>
</dbReference>
<dbReference type="PROSITE" id="PS00674">
    <property type="entry name" value="AAA"/>
    <property type="match status" value="1"/>
</dbReference>
<dbReference type="GO" id="GO:0016887">
    <property type="term" value="F:ATP hydrolysis activity"/>
    <property type="evidence" value="ECO:0007669"/>
    <property type="project" value="InterPro"/>
</dbReference>
<organism evidence="4 5">
    <name type="scientific">Rhizobium sophorae</name>
    <dbReference type="NCBI Taxonomy" id="1535242"/>
    <lineage>
        <taxon>Bacteria</taxon>
        <taxon>Pseudomonadati</taxon>
        <taxon>Pseudomonadota</taxon>
        <taxon>Alphaproteobacteria</taxon>
        <taxon>Hyphomicrobiales</taxon>
        <taxon>Rhizobiaceae</taxon>
        <taxon>Rhizobium/Agrobacterium group</taxon>
        <taxon>Rhizobium</taxon>
    </lineage>
</organism>